<gene>
    <name evidence="1" type="ORF">K466DRAFT_505307</name>
</gene>
<keyword evidence="2" id="KW-1185">Reference proteome</keyword>
<dbReference type="InParanoid" id="A0A5C3NUC9"/>
<name>A0A5C3NUC9_9APHY</name>
<proteinExistence type="predicted"/>
<evidence type="ECO:0000313" key="2">
    <source>
        <dbReference type="Proteomes" id="UP000308197"/>
    </source>
</evidence>
<reference evidence="1 2" key="1">
    <citation type="journal article" date="2019" name="Nat. Ecol. Evol.">
        <title>Megaphylogeny resolves global patterns of mushroom evolution.</title>
        <authorList>
            <person name="Varga T."/>
            <person name="Krizsan K."/>
            <person name="Foldi C."/>
            <person name="Dima B."/>
            <person name="Sanchez-Garcia M."/>
            <person name="Sanchez-Ramirez S."/>
            <person name="Szollosi G.J."/>
            <person name="Szarkandi J.G."/>
            <person name="Papp V."/>
            <person name="Albert L."/>
            <person name="Andreopoulos W."/>
            <person name="Angelini C."/>
            <person name="Antonin V."/>
            <person name="Barry K.W."/>
            <person name="Bougher N.L."/>
            <person name="Buchanan P."/>
            <person name="Buyck B."/>
            <person name="Bense V."/>
            <person name="Catcheside P."/>
            <person name="Chovatia M."/>
            <person name="Cooper J."/>
            <person name="Damon W."/>
            <person name="Desjardin D."/>
            <person name="Finy P."/>
            <person name="Geml J."/>
            <person name="Haridas S."/>
            <person name="Hughes K."/>
            <person name="Justo A."/>
            <person name="Karasinski D."/>
            <person name="Kautmanova I."/>
            <person name="Kiss B."/>
            <person name="Kocsube S."/>
            <person name="Kotiranta H."/>
            <person name="LaButti K.M."/>
            <person name="Lechner B.E."/>
            <person name="Liimatainen K."/>
            <person name="Lipzen A."/>
            <person name="Lukacs Z."/>
            <person name="Mihaltcheva S."/>
            <person name="Morgado L.N."/>
            <person name="Niskanen T."/>
            <person name="Noordeloos M.E."/>
            <person name="Ohm R.A."/>
            <person name="Ortiz-Santana B."/>
            <person name="Ovrebo C."/>
            <person name="Racz N."/>
            <person name="Riley R."/>
            <person name="Savchenko A."/>
            <person name="Shiryaev A."/>
            <person name="Soop K."/>
            <person name="Spirin V."/>
            <person name="Szebenyi C."/>
            <person name="Tomsovsky M."/>
            <person name="Tulloss R.E."/>
            <person name="Uehling J."/>
            <person name="Grigoriev I.V."/>
            <person name="Vagvolgyi C."/>
            <person name="Papp T."/>
            <person name="Martin F.M."/>
            <person name="Miettinen O."/>
            <person name="Hibbett D.S."/>
            <person name="Nagy L.G."/>
        </authorList>
    </citation>
    <scope>NUCLEOTIDE SEQUENCE [LARGE SCALE GENOMIC DNA]</scope>
    <source>
        <strain evidence="1 2">HHB13444</strain>
    </source>
</reference>
<accession>A0A5C3NUC9</accession>
<evidence type="ECO:0000313" key="1">
    <source>
        <dbReference type="EMBL" id="TFK79590.1"/>
    </source>
</evidence>
<protein>
    <submittedName>
        <fullName evidence="1">Uncharacterized protein</fullName>
    </submittedName>
</protein>
<dbReference type="Proteomes" id="UP000308197">
    <property type="component" value="Unassembled WGS sequence"/>
</dbReference>
<sequence>NLVTLLRLAQFFDMPRAHAFAIEQFDSLENRSPFLQVQLGFAHRVEDWVRTGFRRLVKDVPMEEITVEDADRLGGQGMLAVASAKVGLMEYRNHLAYDWPEPVFSVTCSTEIGCRLAWKRLWWHEFAKVLLHPDYNFTPREVLQHLERVDVTSMCDACKLLTLEAVKNREGLDGEEEILASSLGLLISGGVWLL</sequence>
<feature type="non-terminal residue" evidence="1">
    <location>
        <position position="1"/>
    </location>
</feature>
<dbReference type="EMBL" id="ML211989">
    <property type="protein sequence ID" value="TFK79590.1"/>
    <property type="molecule type" value="Genomic_DNA"/>
</dbReference>
<organism evidence="1 2">
    <name type="scientific">Polyporus arcularius HHB13444</name>
    <dbReference type="NCBI Taxonomy" id="1314778"/>
    <lineage>
        <taxon>Eukaryota</taxon>
        <taxon>Fungi</taxon>
        <taxon>Dikarya</taxon>
        <taxon>Basidiomycota</taxon>
        <taxon>Agaricomycotina</taxon>
        <taxon>Agaricomycetes</taxon>
        <taxon>Polyporales</taxon>
        <taxon>Polyporaceae</taxon>
        <taxon>Polyporus</taxon>
    </lineage>
</organism>
<dbReference type="AlphaFoldDB" id="A0A5C3NUC9"/>
<dbReference type="STRING" id="1314778.A0A5C3NUC9"/>